<dbReference type="InterPro" id="IPR023214">
    <property type="entry name" value="HAD_sf"/>
</dbReference>
<reference evidence="2" key="1">
    <citation type="submission" date="2009-05" db="EMBL/GenBank/DDBJ databases">
        <title>Complete sequence of Tolumonas auensis DSM 9187.</title>
        <authorList>
            <consortium name="US DOE Joint Genome Institute"/>
            <person name="Lucas S."/>
            <person name="Copeland A."/>
            <person name="Lapidus A."/>
            <person name="Glavina del Rio T."/>
            <person name="Tice H."/>
            <person name="Bruce D."/>
            <person name="Goodwin L."/>
            <person name="Pitluck S."/>
            <person name="Chertkov O."/>
            <person name="Brettin T."/>
            <person name="Detter J.C."/>
            <person name="Han C."/>
            <person name="Larimer F."/>
            <person name="Land M."/>
            <person name="Hauser L."/>
            <person name="Kyrpides N."/>
            <person name="Mikhailova N."/>
            <person name="Spring S."/>
            <person name="Beller H."/>
        </authorList>
    </citation>
    <scope>NUCLEOTIDE SEQUENCE [LARGE SCALE GENOMIC DNA]</scope>
    <source>
        <strain evidence="2">DSM 9187 / TA4</strain>
    </source>
</reference>
<dbReference type="OrthoDB" id="148966at2"/>
<dbReference type="Gene3D" id="1.10.150.240">
    <property type="entry name" value="Putative phosphatase, domain 2"/>
    <property type="match status" value="1"/>
</dbReference>
<dbReference type="SFLD" id="SFLDG01135">
    <property type="entry name" value="C1.5.6:_HAD__Beta-PGM__Phospha"/>
    <property type="match status" value="1"/>
</dbReference>
<dbReference type="HOGENOM" id="CLU_045011_8_1_6"/>
<organism evidence="1 2">
    <name type="scientific">Tolumonas auensis (strain DSM 9187 / NBRC 110442 / TA 4)</name>
    <dbReference type="NCBI Taxonomy" id="595494"/>
    <lineage>
        <taxon>Bacteria</taxon>
        <taxon>Pseudomonadati</taxon>
        <taxon>Pseudomonadota</taxon>
        <taxon>Gammaproteobacteria</taxon>
        <taxon>Aeromonadales</taxon>
        <taxon>Aeromonadaceae</taxon>
        <taxon>Tolumonas</taxon>
    </lineage>
</organism>
<dbReference type="NCBIfam" id="TIGR01549">
    <property type="entry name" value="HAD-SF-IA-v1"/>
    <property type="match status" value="1"/>
</dbReference>
<dbReference type="NCBIfam" id="TIGR02254">
    <property type="entry name" value="YjjG_YfnB"/>
    <property type="match status" value="1"/>
</dbReference>
<sequence>MTSYEWILFDADETLFEFDAFRGLKLMFSRFGVDFSDADFSEYQQVNKPLWVQYQDGKISATQLQYQRFQTWAQRLDETPKALNSAFLSAMADICAPLDGATNLLNTLRGKVKLGIITNGFTELQQVRLERTGFRDYFDVLIISEQVGVAKPHPDIFEHALSTMGHPSRERVLMVGDNPDSDILGGLNAGLHTCWVNADNKPEPAGIKPHYQVSSLSELESILVPAT</sequence>
<evidence type="ECO:0000313" key="1">
    <source>
        <dbReference type="EMBL" id="ACQ92692.1"/>
    </source>
</evidence>
<protein>
    <submittedName>
        <fullName evidence="1">HAD-superfamily hydrolase, subfamily IA, variant 1</fullName>
    </submittedName>
</protein>
<dbReference type="SUPFAM" id="SSF56784">
    <property type="entry name" value="HAD-like"/>
    <property type="match status" value="1"/>
</dbReference>
<dbReference type="NCBIfam" id="NF006976">
    <property type="entry name" value="PRK09449.1"/>
    <property type="match status" value="1"/>
</dbReference>
<dbReference type="SFLD" id="SFLDG01129">
    <property type="entry name" value="C1.5:_HAD__Beta-PGM__Phosphata"/>
    <property type="match status" value="1"/>
</dbReference>
<dbReference type="CDD" id="cd04305">
    <property type="entry name" value="HAD_Neu5Ac-Pase_like"/>
    <property type="match status" value="1"/>
</dbReference>
<name>C4LCX8_TOLAT</name>
<dbReference type="EMBL" id="CP001616">
    <property type="protein sequence ID" value="ACQ92692.1"/>
    <property type="molecule type" value="Genomic_DNA"/>
</dbReference>
<keyword evidence="2" id="KW-1185">Reference proteome</keyword>
<dbReference type="KEGG" id="tau:Tola_1065"/>
<dbReference type="SFLD" id="SFLDS00003">
    <property type="entry name" value="Haloacid_Dehalogenase"/>
    <property type="match status" value="1"/>
</dbReference>
<dbReference type="InterPro" id="IPR011951">
    <property type="entry name" value="HAD-SF_hydro_IA_YjjG/PynA"/>
</dbReference>
<dbReference type="PANTHER" id="PTHR47478">
    <property type="match status" value="1"/>
</dbReference>
<gene>
    <name evidence="1" type="ordered locus">Tola_1065</name>
</gene>
<dbReference type="InterPro" id="IPR052550">
    <property type="entry name" value="Pyrimidine_5'-ntase_YjjG"/>
</dbReference>
<dbReference type="eggNOG" id="COG1011">
    <property type="taxonomic scope" value="Bacteria"/>
</dbReference>
<dbReference type="GO" id="GO:0008253">
    <property type="term" value="F:5'-nucleotidase activity"/>
    <property type="evidence" value="ECO:0007669"/>
    <property type="project" value="InterPro"/>
</dbReference>
<dbReference type="Proteomes" id="UP000009073">
    <property type="component" value="Chromosome"/>
</dbReference>
<dbReference type="AlphaFoldDB" id="C4LCX8"/>
<keyword evidence="1" id="KW-0378">Hydrolase</keyword>
<dbReference type="InterPro" id="IPR023198">
    <property type="entry name" value="PGP-like_dom2"/>
</dbReference>
<dbReference type="Pfam" id="PF00702">
    <property type="entry name" value="Hydrolase"/>
    <property type="match status" value="1"/>
</dbReference>
<dbReference type="PANTHER" id="PTHR47478:SF1">
    <property type="entry name" value="PYRIMIDINE 5'-NUCLEOTIDASE YJJG"/>
    <property type="match status" value="1"/>
</dbReference>
<dbReference type="PRINTS" id="PR00413">
    <property type="entry name" value="HADHALOGNASE"/>
</dbReference>
<accession>C4LCX8</accession>
<dbReference type="NCBIfam" id="TIGR01509">
    <property type="entry name" value="HAD-SF-IA-v3"/>
    <property type="match status" value="1"/>
</dbReference>
<dbReference type="InterPro" id="IPR006439">
    <property type="entry name" value="HAD-SF_hydro_IA"/>
</dbReference>
<proteinExistence type="predicted"/>
<dbReference type="InterPro" id="IPR036412">
    <property type="entry name" value="HAD-like_sf"/>
</dbReference>
<evidence type="ECO:0000313" key="2">
    <source>
        <dbReference type="Proteomes" id="UP000009073"/>
    </source>
</evidence>
<dbReference type="STRING" id="595494.Tola_1065"/>
<reference evidence="1 2" key="2">
    <citation type="journal article" date="2011" name="Stand. Genomic Sci.">
        <title>Complete genome sequence of Tolumonas auensis type strain (TA 4).</title>
        <authorList>
            <person name="Chertkov O."/>
            <person name="Copeland A."/>
            <person name="Lucas S."/>
            <person name="Lapidus A."/>
            <person name="Berry K.W."/>
            <person name="Detter J.C."/>
            <person name="Del Rio T.G."/>
            <person name="Hammon N."/>
            <person name="Dalin E."/>
            <person name="Tice H."/>
            <person name="Pitluck S."/>
            <person name="Richardson P."/>
            <person name="Bruce D."/>
            <person name="Goodwin L."/>
            <person name="Han C."/>
            <person name="Tapia R."/>
            <person name="Saunders E."/>
            <person name="Schmutz J."/>
            <person name="Brettin T."/>
            <person name="Larimer F."/>
            <person name="Land M."/>
            <person name="Hauser L."/>
            <person name="Spring S."/>
            <person name="Rohde M."/>
            <person name="Kyrpides N.C."/>
            <person name="Ivanova N."/>
            <person name="Goker M."/>
            <person name="Beller H.R."/>
            <person name="Klenk H.P."/>
            <person name="Woyke T."/>
        </authorList>
    </citation>
    <scope>NUCLEOTIDE SEQUENCE [LARGE SCALE GENOMIC DNA]</scope>
    <source>
        <strain evidence="2">DSM 9187 / TA4</strain>
    </source>
</reference>
<dbReference type="RefSeq" id="WP_012729291.1">
    <property type="nucleotide sequence ID" value="NC_012691.1"/>
</dbReference>
<dbReference type="Gene3D" id="3.40.50.1000">
    <property type="entry name" value="HAD superfamily/HAD-like"/>
    <property type="match status" value="1"/>
</dbReference>